<dbReference type="SUPFAM" id="SSF47413">
    <property type="entry name" value="lambda repressor-like DNA-binding domains"/>
    <property type="match status" value="1"/>
</dbReference>
<feature type="domain" description="HTH cro/C1-type" evidence="2">
    <location>
        <begin position="11"/>
        <end position="66"/>
    </location>
</feature>
<comment type="caution">
    <text evidence="3">The sequence shown here is derived from an EMBL/GenBank/DDBJ whole genome shotgun (WGS) entry which is preliminary data.</text>
</comment>
<dbReference type="InterPro" id="IPR001387">
    <property type="entry name" value="Cro/C1-type_HTH"/>
</dbReference>
<dbReference type="SMART" id="SM00530">
    <property type="entry name" value="HTH_XRE"/>
    <property type="match status" value="1"/>
</dbReference>
<name>A0A552V5K7_9FLAO</name>
<evidence type="ECO:0000313" key="4">
    <source>
        <dbReference type="Proteomes" id="UP000320643"/>
    </source>
</evidence>
<proteinExistence type="predicted"/>
<dbReference type="Pfam" id="PF01381">
    <property type="entry name" value="HTH_3"/>
    <property type="match status" value="1"/>
</dbReference>
<reference evidence="3 4" key="1">
    <citation type="submission" date="2019-07" db="EMBL/GenBank/DDBJ databases">
        <title>Flavobacterium sp. nov., isolated from glacier ice.</title>
        <authorList>
            <person name="Liu Q."/>
            <person name="Xin Y.-H."/>
        </authorList>
    </citation>
    <scope>NUCLEOTIDE SEQUENCE [LARGE SCALE GENOMIC DNA]</scope>
    <source>
        <strain evidence="3 4">ZT4R6</strain>
    </source>
</reference>
<evidence type="ECO:0000256" key="1">
    <source>
        <dbReference type="SAM" id="MobiDB-lite"/>
    </source>
</evidence>
<dbReference type="Gene3D" id="1.10.260.40">
    <property type="entry name" value="lambda repressor-like DNA-binding domains"/>
    <property type="match status" value="1"/>
</dbReference>
<feature type="region of interest" description="Disordered" evidence="1">
    <location>
        <begin position="76"/>
        <end position="95"/>
    </location>
</feature>
<dbReference type="AlphaFoldDB" id="A0A552V5K7"/>
<dbReference type="EMBL" id="VJVZ01000003">
    <property type="protein sequence ID" value="TRW25737.1"/>
    <property type="molecule type" value="Genomic_DNA"/>
</dbReference>
<evidence type="ECO:0000313" key="3">
    <source>
        <dbReference type="EMBL" id="TRW25737.1"/>
    </source>
</evidence>
<dbReference type="InterPro" id="IPR010982">
    <property type="entry name" value="Lambda_DNA-bd_dom_sf"/>
</dbReference>
<dbReference type="GO" id="GO:0003677">
    <property type="term" value="F:DNA binding"/>
    <property type="evidence" value="ECO:0007669"/>
    <property type="project" value="InterPro"/>
</dbReference>
<keyword evidence="4" id="KW-1185">Reference proteome</keyword>
<accession>A0A552V5K7</accession>
<dbReference type="CDD" id="cd00093">
    <property type="entry name" value="HTH_XRE"/>
    <property type="match status" value="1"/>
</dbReference>
<dbReference type="PROSITE" id="PS50943">
    <property type="entry name" value="HTH_CROC1"/>
    <property type="match status" value="1"/>
</dbReference>
<gene>
    <name evidence="3" type="ORF">FMM05_05815</name>
</gene>
<dbReference type="OrthoDB" id="1034290at2"/>
<dbReference type="Proteomes" id="UP000320643">
    <property type="component" value="Unassembled WGS sequence"/>
</dbReference>
<evidence type="ECO:0000259" key="2">
    <source>
        <dbReference type="PROSITE" id="PS50943"/>
    </source>
</evidence>
<dbReference type="RefSeq" id="WP_143372401.1">
    <property type="nucleotide sequence ID" value="NZ_VJVZ01000003.1"/>
</dbReference>
<sequence length="147" mass="16771">MVNTEDFIKRLEILLEYYGLSASLFADKVGVQRSGLSHLMSGRNKPSLDFVMKIVENFPEVDLYWLLADVGEFPKSDNPQHSIPQPAPAPTSEKVNEMPDLFSETKNDKITQPTIANQPSQLFDNKEIERIVVFYKNGSFKNYMPEN</sequence>
<organism evidence="3 4">
    <name type="scientific">Flavobacterium zepuense</name>
    <dbReference type="NCBI Taxonomy" id="2593302"/>
    <lineage>
        <taxon>Bacteria</taxon>
        <taxon>Pseudomonadati</taxon>
        <taxon>Bacteroidota</taxon>
        <taxon>Flavobacteriia</taxon>
        <taxon>Flavobacteriales</taxon>
        <taxon>Flavobacteriaceae</taxon>
        <taxon>Flavobacterium</taxon>
    </lineage>
</organism>
<protein>
    <submittedName>
        <fullName evidence="3">Helix-turn-helix transcriptional regulator</fullName>
    </submittedName>
</protein>